<keyword evidence="7 10" id="KW-0626">Porin</keyword>
<evidence type="ECO:0000256" key="3">
    <source>
        <dbReference type="ARBA" id="ARBA00022452"/>
    </source>
</evidence>
<evidence type="ECO:0000256" key="1">
    <source>
        <dbReference type="ARBA" id="ARBA00009521"/>
    </source>
</evidence>
<evidence type="ECO:0000256" key="5">
    <source>
        <dbReference type="ARBA" id="ARBA00022729"/>
    </source>
</evidence>
<dbReference type="GO" id="GO:0009279">
    <property type="term" value="C:cell outer membrane"/>
    <property type="evidence" value="ECO:0007669"/>
    <property type="project" value="UniProtKB-SubCell"/>
</dbReference>
<keyword evidence="9 10" id="KW-0998">Cell outer membrane</keyword>
<keyword evidence="12" id="KW-1185">Reference proteome</keyword>
<dbReference type="Pfam" id="PF02530">
    <property type="entry name" value="Porin_2"/>
    <property type="match status" value="1"/>
</dbReference>
<proteinExistence type="inferred from homology"/>
<dbReference type="InterPro" id="IPR003684">
    <property type="entry name" value="Porin_alphabac"/>
</dbReference>
<comment type="subcellular location">
    <subcellularLocation>
        <location evidence="10">Cell outer membrane</location>
        <topology evidence="10">Multi-pass membrane protein</topology>
    </subcellularLocation>
</comment>
<evidence type="ECO:0000256" key="7">
    <source>
        <dbReference type="ARBA" id="ARBA00023114"/>
    </source>
</evidence>
<name>A0A4D7AP72_9HYPH</name>
<evidence type="ECO:0000313" key="11">
    <source>
        <dbReference type="EMBL" id="QCI62779.1"/>
    </source>
</evidence>
<dbReference type="GO" id="GO:0046930">
    <property type="term" value="C:pore complex"/>
    <property type="evidence" value="ECO:0007669"/>
    <property type="project" value="UniProtKB-KW"/>
</dbReference>
<dbReference type="OrthoDB" id="7801681at2"/>
<organism evidence="11 12">
    <name type="scientific">Phreatobacter stygius</name>
    <dbReference type="NCBI Taxonomy" id="1940610"/>
    <lineage>
        <taxon>Bacteria</taxon>
        <taxon>Pseudomonadati</taxon>
        <taxon>Pseudomonadota</taxon>
        <taxon>Alphaproteobacteria</taxon>
        <taxon>Hyphomicrobiales</taxon>
        <taxon>Phreatobacteraceae</taxon>
        <taxon>Phreatobacter</taxon>
    </lineage>
</organism>
<keyword evidence="4 10" id="KW-0812">Transmembrane</keyword>
<evidence type="ECO:0000256" key="10">
    <source>
        <dbReference type="RuleBase" id="RU364005"/>
    </source>
</evidence>
<accession>A0A4D7AP72</accession>
<evidence type="ECO:0000256" key="4">
    <source>
        <dbReference type="ARBA" id="ARBA00022692"/>
    </source>
</evidence>
<evidence type="ECO:0000313" key="12">
    <source>
        <dbReference type="Proteomes" id="UP000298781"/>
    </source>
</evidence>
<comment type="domain">
    <text evidence="10">Consists of 16-stranded beta-barrel sheets, with large surface-exposed loops, that form a transmembrane pore at the center of each barrel. The pore is partially ocluded by a peptide loop that folds into the pore lumen.</text>
</comment>
<gene>
    <name evidence="11" type="ORF">E8M01_00080</name>
</gene>
<dbReference type="AlphaFoldDB" id="A0A4D7AP72"/>
<evidence type="ECO:0000256" key="8">
    <source>
        <dbReference type="ARBA" id="ARBA00023136"/>
    </source>
</evidence>
<dbReference type="GO" id="GO:0006811">
    <property type="term" value="P:monoatomic ion transport"/>
    <property type="evidence" value="ECO:0007669"/>
    <property type="project" value="UniProtKB-KW"/>
</dbReference>
<keyword evidence="3 10" id="KW-1134">Transmembrane beta strand</keyword>
<evidence type="ECO:0000256" key="6">
    <source>
        <dbReference type="ARBA" id="ARBA00023065"/>
    </source>
</evidence>
<dbReference type="EMBL" id="CP039690">
    <property type="protein sequence ID" value="QCI62779.1"/>
    <property type="molecule type" value="Genomic_DNA"/>
</dbReference>
<dbReference type="KEGG" id="pstg:E8M01_00080"/>
<keyword evidence="6 10" id="KW-0406">Ion transport</keyword>
<reference evidence="11 12" key="1">
    <citation type="submission" date="2019-04" db="EMBL/GenBank/DDBJ databases">
        <title>Phreatobacter aquaticus sp. nov.</title>
        <authorList>
            <person name="Choi A."/>
        </authorList>
    </citation>
    <scope>NUCLEOTIDE SEQUENCE [LARGE SCALE GENOMIC DNA]</scope>
    <source>
        <strain evidence="11 12">KCTC 52518</strain>
    </source>
</reference>
<dbReference type="GO" id="GO:0015288">
    <property type="term" value="F:porin activity"/>
    <property type="evidence" value="ECO:0007669"/>
    <property type="project" value="UniProtKB-KW"/>
</dbReference>
<evidence type="ECO:0000256" key="9">
    <source>
        <dbReference type="ARBA" id="ARBA00023237"/>
    </source>
</evidence>
<sequence length="573" mass="60423">MFPLIGAMPSAMVTLRRRGAPRSHRLSWVRRFVTPEDKKVGSRGIKGRRLVGIPARSTNPSSLSGETLEVYNMKTVKSLLLGTAAGFVAIAGAQAADLPGKAAPAEYVRICDTYGAGFFFIPGTDTCLRIGGFVRVDYGVNTTPGSRSNGSTAVPGQQVLGTSYFDSLYGTSVRLTLNVDARSNTEYGLLRAFGQFSAYRGQYGGAFSSQGLVNSGVHQSPRASAINVERAFIQFAGFTFGFSASFFNFYQGDVQLSGNFAATARSTTVLAYTASFGSGFSATVSLEDSMYRRYSNSDTWLDGTVGVNTVGLARPLSGVYGMTYGPQKLPDIVANLRVDQAWGSAQIMGALHQLTDYGYNAAVVTTATGLNFGGPTNAAGDKFGWAVGAGLRLNLDMLARGDVLWLQAVYADGALDYAFGTANQGGDRGTISGAGNLAGVNALNSNLRDAVVANNLGGVPVVGNASIQTTKAWSVAAGFRHFWTPALRSSIFGAYSDINQPAAGVGLSDIKYWNVGVNTIWSPVRNLDLGLEVVYHNINARTQAGGVPAITGGGVARGQEGAWVGTFRVQRNF</sequence>
<comment type="function">
    <text evidence="10">Forms passive diffusion pores that allow small molecular weight hydrophilic materials across the outer membrane.</text>
</comment>
<comment type="similarity">
    <text evidence="1 10">Belongs to the alphaproteobacteria porin family.</text>
</comment>
<keyword evidence="8 10" id="KW-0472">Membrane</keyword>
<protein>
    <recommendedName>
        <fullName evidence="10">Porin</fullName>
    </recommendedName>
</protein>
<keyword evidence="5" id="KW-0732">Signal</keyword>
<keyword evidence="2 10" id="KW-0813">Transport</keyword>
<evidence type="ECO:0000256" key="2">
    <source>
        <dbReference type="ARBA" id="ARBA00022448"/>
    </source>
</evidence>
<dbReference type="Proteomes" id="UP000298781">
    <property type="component" value="Chromosome"/>
</dbReference>